<evidence type="ECO:0000256" key="1">
    <source>
        <dbReference type="ARBA" id="ARBA00010552"/>
    </source>
</evidence>
<sequence>MLASTLDPGDPARVSEFKREVISTERAPAAVGNYNQAIVASGATRTLYASGQIGLVPGKPELGIPGDVAQQTTQVLDNLAAVLAAADMSLANVARATIYLADMGDFATVDGIYGQRFEPGSHPARATIQVAALPKGALVEIDVIAVA</sequence>
<dbReference type="GO" id="GO:0005829">
    <property type="term" value="C:cytosol"/>
    <property type="evidence" value="ECO:0007669"/>
    <property type="project" value="TreeGrafter"/>
</dbReference>
<evidence type="ECO:0008006" key="4">
    <source>
        <dbReference type="Google" id="ProtNLM"/>
    </source>
</evidence>
<dbReference type="AlphaFoldDB" id="A0A0C1ZIN0"/>
<dbReference type="CDD" id="cd00448">
    <property type="entry name" value="YjgF_YER057c_UK114_family"/>
    <property type="match status" value="1"/>
</dbReference>
<dbReference type="Gene3D" id="3.30.1330.40">
    <property type="entry name" value="RutC-like"/>
    <property type="match status" value="1"/>
</dbReference>
<dbReference type="PANTHER" id="PTHR11803">
    <property type="entry name" value="2-IMINOBUTANOATE/2-IMINOPROPANOATE DEAMINASE RIDA"/>
    <property type="match status" value="1"/>
</dbReference>
<dbReference type="GO" id="GO:0019239">
    <property type="term" value="F:deaminase activity"/>
    <property type="evidence" value="ECO:0007669"/>
    <property type="project" value="TreeGrafter"/>
</dbReference>
<dbReference type="InterPro" id="IPR035959">
    <property type="entry name" value="RutC-like_sf"/>
</dbReference>
<dbReference type="SUPFAM" id="SSF55298">
    <property type="entry name" value="YjgF-like"/>
    <property type="match status" value="1"/>
</dbReference>
<dbReference type="InterPro" id="IPR019897">
    <property type="entry name" value="RidA_CS"/>
</dbReference>
<dbReference type="InterPro" id="IPR006056">
    <property type="entry name" value="RidA"/>
</dbReference>
<dbReference type="Pfam" id="PF01042">
    <property type="entry name" value="Ribonuc_L-PSP"/>
    <property type="match status" value="1"/>
</dbReference>
<dbReference type="NCBIfam" id="TIGR00004">
    <property type="entry name" value="Rid family detoxifying hydrolase"/>
    <property type="match status" value="1"/>
</dbReference>
<gene>
    <name evidence="2" type="ORF">DB30_03313</name>
</gene>
<protein>
    <recommendedName>
        <fullName evidence="4">Enamine/imine deaminase</fullName>
    </recommendedName>
</protein>
<dbReference type="PROSITE" id="PS01094">
    <property type="entry name" value="UPF0076"/>
    <property type="match status" value="1"/>
</dbReference>
<reference evidence="2 3" key="1">
    <citation type="submission" date="2014-12" db="EMBL/GenBank/DDBJ databases">
        <title>Genome assembly of Enhygromyxa salina DSM 15201.</title>
        <authorList>
            <person name="Sharma G."/>
            <person name="Subramanian S."/>
        </authorList>
    </citation>
    <scope>NUCLEOTIDE SEQUENCE [LARGE SCALE GENOMIC DNA]</scope>
    <source>
        <strain evidence="2 3">DSM 15201</strain>
    </source>
</reference>
<evidence type="ECO:0000313" key="2">
    <source>
        <dbReference type="EMBL" id="KIG17394.1"/>
    </source>
</evidence>
<comment type="similarity">
    <text evidence="1">Belongs to the RutC family.</text>
</comment>
<proteinExistence type="inferred from homology"/>
<dbReference type="PANTHER" id="PTHR11803:SF39">
    <property type="entry name" value="2-IMINOBUTANOATE_2-IMINOPROPANOATE DEAMINASE"/>
    <property type="match status" value="1"/>
</dbReference>
<name>A0A0C1ZIN0_9BACT</name>
<comment type="caution">
    <text evidence="2">The sequence shown here is derived from an EMBL/GenBank/DDBJ whole genome shotgun (WGS) entry which is preliminary data.</text>
</comment>
<dbReference type="FunFam" id="3.30.1330.40:FF:000001">
    <property type="entry name" value="L-PSP family endoribonuclease"/>
    <property type="match status" value="1"/>
</dbReference>
<accession>A0A0C1ZIN0</accession>
<dbReference type="Proteomes" id="UP000031599">
    <property type="component" value="Unassembled WGS sequence"/>
</dbReference>
<organism evidence="2 3">
    <name type="scientific">Enhygromyxa salina</name>
    <dbReference type="NCBI Taxonomy" id="215803"/>
    <lineage>
        <taxon>Bacteria</taxon>
        <taxon>Pseudomonadati</taxon>
        <taxon>Myxococcota</taxon>
        <taxon>Polyangia</taxon>
        <taxon>Nannocystales</taxon>
        <taxon>Nannocystaceae</taxon>
        <taxon>Enhygromyxa</taxon>
    </lineage>
</organism>
<dbReference type="InterPro" id="IPR006175">
    <property type="entry name" value="YjgF/YER057c/UK114"/>
</dbReference>
<evidence type="ECO:0000313" key="3">
    <source>
        <dbReference type="Proteomes" id="UP000031599"/>
    </source>
</evidence>
<dbReference type="EMBL" id="JMCC02000025">
    <property type="protein sequence ID" value="KIG17394.1"/>
    <property type="molecule type" value="Genomic_DNA"/>
</dbReference>